<feature type="transmembrane region" description="Helical" evidence="7">
    <location>
        <begin position="12"/>
        <end position="34"/>
    </location>
</feature>
<evidence type="ECO:0000256" key="6">
    <source>
        <dbReference type="ARBA" id="ARBA00023136"/>
    </source>
</evidence>
<proteinExistence type="inferred from homology"/>
<feature type="transmembrane region" description="Helical" evidence="7">
    <location>
        <begin position="82"/>
        <end position="101"/>
    </location>
</feature>
<dbReference type="AlphaFoldDB" id="A0A414MAT4"/>
<dbReference type="EMBL" id="QSLA01000011">
    <property type="protein sequence ID" value="RHF08249.1"/>
    <property type="molecule type" value="Genomic_DNA"/>
</dbReference>
<evidence type="ECO:0000313" key="10">
    <source>
        <dbReference type="Proteomes" id="UP000283538"/>
    </source>
</evidence>
<comment type="subcellular location">
    <subcellularLocation>
        <location evidence="1">Cell membrane</location>
        <topology evidence="1">Multi-pass membrane protein</topology>
    </subcellularLocation>
</comment>
<evidence type="ECO:0000313" key="8">
    <source>
        <dbReference type="EMBL" id="NME85382.1"/>
    </source>
</evidence>
<evidence type="ECO:0000313" key="9">
    <source>
        <dbReference type="EMBL" id="RHF08249.1"/>
    </source>
</evidence>
<comment type="similarity">
    <text evidence="2">Belongs to the polysaccharide synthase family.</text>
</comment>
<name>A0A414MAT4_9BACE</name>
<evidence type="ECO:0000313" key="11">
    <source>
        <dbReference type="Proteomes" id="UP000520291"/>
    </source>
</evidence>
<dbReference type="EMBL" id="JABAGL010000006">
    <property type="protein sequence ID" value="NME85382.1"/>
    <property type="molecule type" value="Genomic_DNA"/>
</dbReference>
<feature type="transmembrane region" description="Helical" evidence="7">
    <location>
        <begin position="443"/>
        <end position="461"/>
    </location>
</feature>
<keyword evidence="3" id="KW-1003">Cell membrane</keyword>
<reference evidence="9 10" key="1">
    <citation type="submission" date="2018-08" db="EMBL/GenBank/DDBJ databases">
        <title>A genome reference for cultivated species of the human gut microbiota.</title>
        <authorList>
            <person name="Zou Y."/>
            <person name="Xue W."/>
            <person name="Luo G."/>
        </authorList>
    </citation>
    <scope>NUCLEOTIDE SEQUENCE [LARGE SCALE GENOMIC DNA]</scope>
    <source>
        <strain evidence="9 10">AM26-26AC</strain>
    </source>
</reference>
<comment type="caution">
    <text evidence="9">The sequence shown here is derived from an EMBL/GenBank/DDBJ whole genome shotgun (WGS) entry which is preliminary data.</text>
</comment>
<protein>
    <submittedName>
        <fullName evidence="9">Lipopolysaccharide biosynthesis protein</fullName>
    </submittedName>
</protein>
<gene>
    <name evidence="9" type="ORF">DW701_10545</name>
    <name evidence="8" type="ORF">HF841_05000</name>
</gene>
<sequence length="479" mass="54052">METESLKRKSIIGTLWSFIETFSLKLIQFIINVIMARLLMPEDYGVITIVYTLIVISQVFIDGGFATTLIQDKHKSEKDYSTIFTFNVFVSILCYLLLFSIAPLLSEFYNTDIILPIRVLSLNLILSAFVAIHRIKLTVAVNFKMLAKVNVISAAISGILGVWGAYNGYGVWALIFQYLSNGIVSSFLLIVVLKWKPICFFNPQSFKRLFPFGARLLLANLIDRIYMNLYPIFVGKLFSASSLGYYSRAEQFAALPANTCSDIFLRVTFPVMSSITDESQLVKIYRKYVSLSSFLIFPVIFLVIVISKPLILILLTDKWETIILMLQILCVGFVFDHISAINRNLLYVKGRADLALKLEIIKKVIATLILFVSIPFGLIGLCIGKAIYGVLAMILNSWYTRSLINVSLGDQIKDFSPSLSIVIISALIAYIPVYTLNSSLKQFIVGCVVFMICFLCLSSVFKLKEYRYSMDILKQALSR</sequence>
<feature type="transmembrane region" description="Helical" evidence="7">
    <location>
        <begin position="46"/>
        <end position="70"/>
    </location>
</feature>
<dbReference type="GO" id="GO:0005886">
    <property type="term" value="C:plasma membrane"/>
    <property type="evidence" value="ECO:0007669"/>
    <property type="project" value="UniProtKB-SubCell"/>
</dbReference>
<evidence type="ECO:0000256" key="4">
    <source>
        <dbReference type="ARBA" id="ARBA00022692"/>
    </source>
</evidence>
<feature type="transmembrane region" description="Helical" evidence="7">
    <location>
        <begin position="322"/>
        <end position="343"/>
    </location>
</feature>
<feature type="transmembrane region" description="Helical" evidence="7">
    <location>
        <begin position="172"/>
        <end position="193"/>
    </location>
</feature>
<organism evidence="9 10">
    <name type="scientific">Bacteroides eggerthii</name>
    <dbReference type="NCBI Taxonomy" id="28111"/>
    <lineage>
        <taxon>Bacteria</taxon>
        <taxon>Pseudomonadati</taxon>
        <taxon>Bacteroidota</taxon>
        <taxon>Bacteroidia</taxon>
        <taxon>Bacteroidales</taxon>
        <taxon>Bacteroidaceae</taxon>
        <taxon>Bacteroides</taxon>
    </lineage>
</organism>
<dbReference type="RefSeq" id="WP_034766447.1">
    <property type="nucleotide sequence ID" value="NZ_JABAGL010000006.1"/>
</dbReference>
<accession>A0A414MAT4</accession>
<keyword evidence="6 7" id="KW-0472">Membrane</keyword>
<feature type="transmembrane region" description="Helical" evidence="7">
    <location>
        <begin position="294"/>
        <end position="316"/>
    </location>
</feature>
<evidence type="ECO:0000256" key="1">
    <source>
        <dbReference type="ARBA" id="ARBA00004651"/>
    </source>
</evidence>
<feature type="transmembrane region" description="Helical" evidence="7">
    <location>
        <begin position="145"/>
        <end position="166"/>
    </location>
</feature>
<evidence type="ECO:0000256" key="7">
    <source>
        <dbReference type="SAM" id="Phobius"/>
    </source>
</evidence>
<dbReference type="CDD" id="cd13127">
    <property type="entry name" value="MATE_tuaB_like"/>
    <property type="match status" value="1"/>
</dbReference>
<keyword evidence="4 7" id="KW-0812">Transmembrane</keyword>
<keyword evidence="5 7" id="KW-1133">Transmembrane helix</keyword>
<feature type="transmembrane region" description="Helical" evidence="7">
    <location>
        <begin position="415"/>
        <end position="436"/>
    </location>
</feature>
<reference evidence="8 11" key="2">
    <citation type="submission" date="2020-04" db="EMBL/GenBank/DDBJ databases">
        <authorList>
            <person name="Hitch T.C.A."/>
            <person name="Wylensek D."/>
            <person name="Clavel T."/>
        </authorList>
    </citation>
    <scope>NUCLEOTIDE SEQUENCE [LARGE SCALE GENOMIC DNA]</scope>
    <source>
        <strain evidence="8 11">WCA3-601-WT-5E</strain>
    </source>
</reference>
<evidence type="ECO:0000256" key="3">
    <source>
        <dbReference type="ARBA" id="ARBA00022475"/>
    </source>
</evidence>
<dbReference type="PANTHER" id="PTHR30250">
    <property type="entry name" value="PST FAMILY PREDICTED COLANIC ACID TRANSPORTER"/>
    <property type="match status" value="1"/>
</dbReference>
<dbReference type="Proteomes" id="UP000283538">
    <property type="component" value="Unassembled WGS sequence"/>
</dbReference>
<dbReference type="Proteomes" id="UP000520291">
    <property type="component" value="Unassembled WGS sequence"/>
</dbReference>
<dbReference type="PANTHER" id="PTHR30250:SF10">
    <property type="entry name" value="LIPOPOLYSACCHARIDE BIOSYNTHESIS PROTEIN WZXC"/>
    <property type="match status" value="1"/>
</dbReference>
<evidence type="ECO:0000256" key="2">
    <source>
        <dbReference type="ARBA" id="ARBA00007430"/>
    </source>
</evidence>
<dbReference type="InterPro" id="IPR050833">
    <property type="entry name" value="Poly_Biosynth_Transport"/>
</dbReference>
<dbReference type="Pfam" id="PF13440">
    <property type="entry name" value="Polysacc_synt_3"/>
    <property type="match status" value="1"/>
</dbReference>
<feature type="transmembrane region" description="Helical" evidence="7">
    <location>
        <begin position="364"/>
        <end position="395"/>
    </location>
</feature>
<evidence type="ECO:0000256" key="5">
    <source>
        <dbReference type="ARBA" id="ARBA00022989"/>
    </source>
</evidence>
<feature type="transmembrane region" description="Helical" evidence="7">
    <location>
        <begin position="113"/>
        <end position="133"/>
    </location>
</feature>